<dbReference type="Proteomes" id="UP000285138">
    <property type="component" value="Unassembled WGS sequence"/>
</dbReference>
<dbReference type="EMBL" id="QZAA01000130">
    <property type="protein sequence ID" value="RQD76187.1"/>
    <property type="molecule type" value="Genomic_DNA"/>
</dbReference>
<name>A0A424YF01_9FIRM</name>
<comment type="caution">
    <text evidence="1">The sequence shown here is derived from an EMBL/GenBank/DDBJ whole genome shotgun (WGS) entry which is preliminary data.</text>
</comment>
<sequence length="68" mass="8100">MNKNTLEIYSLGYFLVKRGDRVLSENYKKSYPLWTLFKYLITFRGKWISGETLGEVLSTRRLKLGHRL</sequence>
<proteinExistence type="predicted"/>
<organism evidence="1 2">
    <name type="scientific">Candidatus Syntrophonatronum acetioxidans</name>
    <dbReference type="NCBI Taxonomy" id="1795816"/>
    <lineage>
        <taxon>Bacteria</taxon>
        <taxon>Bacillati</taxon>
        <taxon>Bacillota</taxon>
        <taxon>Clostridia</taxon>
        <taxon>Eubacteriales</taxon>
        <taxon>Syntrophomonadaceae</taxon>
        <taxon>Candidatus Syntrophonatronum</taxon>
    </lineage>
</organism>
<evidence type="ECO:0000313" key="1">
    <source>
        <dbReference type="EMBL" id="RQD76187.1"/>
    </source>
</evidence>
<gene>
    <name evidence="1" type="ORF">D5R97_04780</name>
</gene>
<dbReference type="AlphaFoldDB" id="A0A424YF01"/>
<accession>A0A424YF01</accession>
<evidence type="ECO:0000313" key="2">
    <source>
        <dbReference type="Proteomes" id="UP000285138"/>
    </source>
</evidence>
<reference evidence="1 2" key="1">
    <citation type="submission" date="2018-08" db="EMBL/GenBank/DDBJ databases">
        <title>The metabolism and importance of syntrophic acetate oxidation coupled to methane or sulfide production in haloalkaline environments.</title>
        <authorList>
            <person name="Timmers P.H.A."/>
            <person name="Vavourakis C.D."/>
            <person name="Sorokin D.Y."/>
            <person name="Sinninghe Damste J.S."/>
            <person name="Muyzer G."/>
            <person name="Stams A.J.M."/>
            <person name="Plugge C.M."/>
        </authorList>
    </citation>
    <scope>NUCLEOTIDE SEQUENCE [LARGE SCALE GENOMIC DNA]</scope>
    <source>
        <strain evidence="1">MSAO_Bac1</strain>
    </source>
</reference>
<protein>
    <submittedName>
        <fullName evidence="1">Uncharacterized protein</fullName>
    </submittedName>
</protein>